<reference evidence="4 5" key="1">
    <citation type="submission" date="2024-08" db="EMBL/GenBank/DDBJ databases">
        <title>Whole-genome sequencing of halo(alkali)philic microorganisms from hypersaline lakes.</title>
        <authorList>
            <person name="Sorokin D.Y."/>
            <person name="Merkel A.Y."/>
            <person name="Messina E."/>
            <person name="Yakimov M."/>
        </authorList>
    </citation>
    <scope>NUCLEOTIDE SEQUENCE [LARGE SCALE GENOMIC DNA]</scope>
    <source>
        <strain evidence="4 5">Cl-TMA</strain>
    </source>
</reference>
<evidence type="ECO:0000256" key="2">
    <source>
        <dbReference type="ARBA" id="ARBA00023163"/>
    </source>
</evidence>
<evidence type="ECO:0000313" key="4">
    <source>
        <dbReference type="EMBL" id="MFA9462451.1"/>
    </source>
</evidence>
<dbReference type="InterPro" id="IPR010499">
    <property type="entry name" value="AraC_E-bd"/>
</dbReference>
<gene>
    <name evidence="4" type="ORF">ACERLL_16710</name>
</gene>
<dbReference type="PANTHER" id="PTHR40055">
    <property type="entry name" value="TRANSCRIPTIONAL REGULATOR YGIV-RELATED"/>
    <property type="match status" value="1"/>
</dbReference>
<dbReference type="InterPro" id="IPR029442">
    <property type="entry name" value="GyrI-like"/>
</dbReference>
<keyword evidence="2" id="KW-0804">Transcription</keyword>
<dbReference type="InterPro" id="IPR018060">
    <property type="entry name" value="HTH_AraC"/>
</dbReference>
<dbReference type="PROSITE" id="PS01124">
    <property type="entry name" value="HTH_ARAC_FAMILY_2"/>
    <property type="match status" value="1"/>
</dbReference>
<evidence type="ECO:0000313" key="5">
    <source>
        <dbReference type="Proteomes" id="UP001575181"/>
    </source>
</evidence>
<comment type="caution">
    <text evidence="4">The sequence shown here is derived from an EMBL/GenBank/DDBJ whole genome shotgun (WGS) entry which is preliminary data.</text>
</comment>
<feature type="domain" description="HTH araC/xylS-type" evidence="3">
    <location>
        <begin position="23"/>
        <end position="121"/>
    </location>
</feature>
<keyword evidence="5" id="KW-1185">Reference proteome</keyword>
<dbReference type="RefSeq" id="WP_373657240.1">
    <property type="nucleotide sequence ID" value="NZ_JBGUAW010000014.1"/>
</dbReference>
<sequence>MNDRPPATTPQRASLHEYRRRIDRAVRHIASNIDRPLTVDEAAEAACFSKYHFHRLFMAVMNESPGEYITRKKLERAAIRLVYANASVTTLAEDYGYSTVAAFSKAFNHWFGCRPTELKALGEGPGADNGKLQSRHGKTLRAEELFVPVAVPEDAQRRAEIGSRVTIRQVDGFELCYLTSSGGYEPDSVWETWRALRGHVGEMADLDACAWFAISHDHPGLTPAAQCRYDACVALPAGVEAPLPKVGVPGGFFAIYPVEGPEASLLGQYLELYTLWMPQSGYEPADFPVLERYLPDSRPGYLYAELWAKVHPLRFF</sequence>
<dbReference type="Pfam" id="PF12833">
    <property type="entry name" value="HTH_18"/>
    <property type="match status" value="1"/>
</dbReference>
<evidence type="ECO:0000256" key="1">
    <source>
        <dbReference type="ARBA" id="ARBA00023015"/>
    </source>
</evidence>
<dbReference type="InterPro" id="IPR050908">
    <property type="entry name" value="SmbC-like"/>
</dbReference>
<dbReference type="InterPro" id="IPR009057">
    <property type="entry name" value="Homeodomain-like_sf"/>
</dbReference>
<dbReference type="Pfam" id="PF06445">
    <property type="entry name" value="GyrI-like"/>
    <property type="match status" value="1"/>
</dbReference>
<accession>A0ABV4TYP9</accession>
<proteinExistence type="predicted"/>
<dbReference type="SUPFAM" id="SSF46689">
    <property type="entry name" value="Homeodomain-like"/>
    <property type="match status" value="2"/>
</dbReference>
<protein>
    <submittedName>
        <fullName evidence="4">GyrI-like domain-containing protein</fullName>
    </submittedName>
</protein>
<name>A0ABV4TYP9_9GAMM</name>
<dbReference type="Gene3D" id="1.10.10.60">
    <property type="entry name" value="Homeodomain-like"/>
    <property type="match status" value="2"/>
</dbReference>
<dbReference type="Gene3D" id="3.20.80.10">
    <property type="entry name" value="Regulatory factor, effector binding domain"/>
    <property type="match status" value="1"/>
</dbReference>
<dbReference type="SUPFAM" id="SSF55136">
    <property type="entry name" value="Probable bacterial effector-binding domain"/>
    <property type="match status" value="1"/>
</dbReference>
<keyword evidence="1" id="KW-0805">Transcription regulation</keyword>
<organism evidence="4 5">
    <name type="scientific">Thiohalorhabdus methylotrophus</name>
    <dbReference type="NCBI Taxonomy" id="3242694"/>
    <lineage>
        <taxon>Bacteria</taxon>
        <taxon>Pseudomonadati</taxon>
        <taxon>Pseudomonadota</taxon>
        <taxon>Gammaproteobacteria</taxon>
        <taxon>Thiohalorhabdales</taxon>
        <taxon>Thiohalorhabdaceae</taxon>
        <taxon>Thiohalorhabdus</taxon>
    </lineage>
</organism>
<dbReference type="EMBL" id="JBGUAW010000014">
    <property type="protein sequence ID" value="MFA9462451.1"/>
    <property type="molecule type" value="Genomic_DNA"/>
</dbReference>
<dbReference type="InterPro" id="IPR011256">
    <property type="entry name" value="Reg_factor_effector_dom_sf"/>
</dbReference>
<dbReference type="PANTHER" id="PTHR40055:SF1">
    <property type="entry name" value="TRANSCRIPTIONAL REGULATOR YGIV-RELATED"/>
    <property type="match status" value="1"/>
</dbReference>
<dbReference type="SMART" id="SM00342">
    <property type="entry name" value="HTH_ARAC"/>
    <property type="match status" value="1"/>
</dbReference>
<dbReference type="Proteomes" id="UP001575181">
    <property type="component" value="Unassembled WGS sequence"/>
</dbReference>
<evidence type="ECO:0000259" key="3">
    <source>
        <dbReference type="PROSITE" id="PS01124"/>
    </source>
</evidence>
<dbReference type="SMART" id="SM00871">
    <property type="entry name" value="AraC_E_bind"/>
    <property type="match status" value="1"/>
</dbReference>